<proteinExistence type="predicted"/>
<reference evidence="1 2" key="1">
    <citation type="journal article" date="2019" name="Microbiol. Resour. Announc.">
        <title>Draft Genome Sequence of the Most Traditional epsilon-Poly-l-Lysine Producer, Streptomyces albulus NBRC14147.</title>
        <authorList>
            <person name="Yamanaka K."/>
            <person name="Hamano Y."/>
        </authorList>
    </citation>
    <scope>NUCLEOTIDE SEQUENCE [LARGE SCALE GENOMIC DNA]</scope>
    <source>
        <strain evidence="1 2">NBRC 14147</strain>
    </source>
</reference>
<comment type="caution">
    <text evidence="1">The sequence shown here is derived from an EMBL/GenBank/DDBJ whole genome shotgun (WGS) entry which is preliminary data.</text>
</comment>
<dbReference type="RefSeq" id="WP_016577941.1">
    <property type="nucleotide sequence ID" value="NZ_BHXC01000006.1"/>
</dbReference>
<protein>
    <submittedName>
        <fullName evidence="1">Uncharacterized protein</fullName>
    </submittedName>
</protein>
<sequence>MKTTYTPRPLAGGALVVGALMALAGPGVAYADTVSVTVRTPGATAGPTRTSADVWALRADDGV</sequence>
<dbReference type="AlphaFoldDB" id="A0A059VWB9"/>
<dbReference type="EMBL" id="BHXC01000006">
    <property type="protein sequence ID" value="GCB89277.1"/>
    <property type="molecule type" value="Genomic_DNA"/>
</dbReference>
<evidence type="ECO:0000313" key="2">
    <source>
        <dbReference type="Proteomes" id="UP000288351"/>
    </source>
</evidence>
<name>A0A059VWB9_STRNR</name>
<accession>A0A059VWB9</accession>
<organism evidence="1 2">
    <name type="scientific">Streptomyces noursei</name>
    <name type="common">Streptomyces albulus</name>
    <dbReference type="NCBI Taxonomy" id="1971"/>
    <lineage>
        <taxon>Bacteria</taxon>
        <taxon>Bacillati</taxon>
        <taxon>Actinomycetota</taxon>
        <taxon>Actinomycetes</taxon>
        <taxon>Kitasatosporales</taxon>
        <taxon>Streptomycetaceae</taxon>
        <taxon>Streptomyces</taxon>
    </lineage>
</organism>
<evidence type="ECO:0000313" key="1">
    <source>
        <dbReference type="EMBL" id="GCB89277.1"/>
    </source>
</evidence>
<dbReference type="Proteomes" id="UP000288351">
    <property type="component" value="Unassembled WGS sequence"/>
</dbReference>
<gene>
    <name evidence="1" type="ORF">SALB_01951</name>
</gene>